<feature type="non-terminal residue" evidence="1">
    <location>
        <position position="131"/>
    </location>
</feature>
<name>A0AAV5U9Q7_9BILA</name>
<dbReference type="PANTHER" id="PTHR10974">
    <property type="entry name" value="FI08016P-RELATED"/>
    <property type="match status" value="1"/>
</dbReference>
<evidence type="ECO:0000313" key="1">
    <source>
        <dbReference type="EMBL" id="GMT02940.1"/>
    </source>
</evidence>
<feature type="non-terminal residue" evidence="1">
    <location>
        <position position="1"/>
    </location>
</feature>
<accession>A0AAV5U9Q7</accession>
<comment type="caution">
    <text evidence="1">The sequence shown here is derived from an EMBL/GenBank/DDBJ whole genome shotgun (WGS) entry which is preliminary data.</text>
</comment>
<dbReference type="EMBL" id="BTSX01000006">
    <property type="protein sequence ID" value="GMT02940.1"/>
    <property type="molecule type" value="Genomic_DNA"/>
</dbReference>
<dbReference type="GO" id="GO:0005615">
    <property type="term" value="C:extracellular space"/>
    <property type="evidence" value="ECO:0007669"/>
    <property type="project" value="TreeGrafter"/>
</dbReference>
<dbReference type="Pfam" id="PF02995">
    <property type="entry name" value="DUF229"/>
    <property type="match status" value="1"/>
</dbReference>
<keyword evidence="2" id="KW-1185">Reference proteome</keyword>
<dbReference type="InterPro" id="IPR004245">
    <property type="entry name" value="DUF229"/>
</dbReference>
<evidence type="ECO:0008006" key="3">
    <source>
        <dbReference type="Google" id="ProtNLM"/>
    </source>
</evidence>
<evidence type="ECO:0000313" key="2">
    <source>
        <dbReference type="Proteomes" id="UP001432027"/>
    </source>
</evidence>
<gene>
    <name evidence="1" type="ORF">PENTCL1PPCAC_25114</name>
</gene>
<organism evidence="1 2">
    <name type="scientific">Pristionchus entomophagus</name>
    <dbReference type="NCBI Taxonomy" id="358040"/>
    <lineage>
        <taxon>Eukaryota</taxon>
        <taxon>Metazoa</taxon>
        <taxon>Ecdysozoa</taxon>
        <taxon>Nematoda</taxon>
        <taxon>Chromadorea</taxon>
        <taxon>Rhabditida</taxon>
        <taxon>Rhabditina</taxon>
        <taxon>Diplogasteromorpha</taxon>
        <taxon>Diplogasteroidea</taxon>
        <taxon>Neodiplogasteridae</taxon>
        <taxon>Pristionchus</taxon>
    </lineage>
</organism>
<proteinExistence type="predicted"/>
<dbReference type="PANTHER" id="PTHR10974:SF75">
    <property type="entry name" value="SULFATASE DOMAIN-CONTAINING PROTEIN"/>
    <property type="match status" value="1"/>
</dbReference>
<dbReference type="Proteomes" id="UP001432027">
    <property type="component" value="Unassembled WGS sequence"/>
</dbReference>
<reference evidence="1" key="1">
    <citation type="submission" date="2023-10" db="EMBL/GenBank/DDBJ databases">
        <title>Genome assembly of Pristionchus species.</title>
        <authorList>
            <person name="Yoshida K."/>
            <person name="Sommer R.J."/>
        </authorList>
    </citation>
    <scope>NUCLEOTIDE SEQUENCE</scope>
    <source>
        <strain evidence="1">RS0144</strain>
    </source>
</reference>
<protein>
    <recommendedName>
        <fullName evidence="3">Sulfatase N-terminal domain-containing protein</fullName>
    </recommendedName>
</protein>
<dbReference type="AlphaFoldDB" id="A0AAV5U9Q7"/>
<sequence>PPVTHYTKAFELLKYKNSEASMKKFMGIKQCIEEHTLMLNYLSKFMKAYKESPKISLIWATWLAHEDNDLLFHADNQLFNYFREHKKTLDKSYVFLMGDHGRRWGNIRKTSIGQLEVNNPMMFVSVPRHLR</sequence>